<dbReference type="Proteomes" id="UP000070352">
    <property type="component" value="Unassembled WGS sequence"/>
</dbReference>
<evidence type="ECO:0000256" key="13">
    <source>
        <dbReference type="HAMAP-Rule" id="MF_01398"/>
    </source>
</evidence>
<keyword evidence="7 13" id="KW-1133">Transmembrane helix</keyword>
<dbReference type="GO" id="GO:0012505">
    <property type="term" value="C:endomembrane system"/>
    <property type="evidence" value="ECO:0007669"/>
    <property type="project" value="UniProtKB-SubCell"/>
</dbReference>
<dbReference type="SUPFAM" id="SSF81573">
    <property type="entry name" value="F1F0 ATP synthase subunit B, membrane domain"/>
    <property type="match status" value="1"/>
</dbReference>
<dbReference type="InterPro" id="IPR005864">
    <property type="entry name" value="ATP_synth_F0_bsu_bac"/>
</dbReference>
<keyword evidence="8 13" id="KW-0406">Ion transport</keyword>
<dbReference type="STRING" id="1413211.U473_11945"/>
<dbReference type="GO" id="GO:0005886">
    <property type="term" value="C:plasma membrane"/>
    <property type="evidence" value="ECO:0007669"/>
    <property type="project" value="UniProtKB-SubCell"/>
</dbReference>
<comment type="caution">
    <text evidence="16">The sequence shown here is derived from an EMBL/GenBank/DDBJ whole genome shotgun (WGS) entry which is preliminary data.</text>
</comment>
<accession>A0A135L6M7</accession>
<proteinExistence type="inferred from homology"/>
<evidence type="ECO:0000256" key="7">
    <source>
        <dbReference type="ARBA" id="ARBA00022989"/>
    </source>
</evidence>
<dbReference type="PANTHER" id="PTHR33445">
    <property type="entry name" value="ATP SYNTHASE SUBUNIT B', CHLOROPLASTIC"/>
    <property type="match status" value="1"/>
</dbReference>
<evidence type="ECO:0000313" key="16">
    <source>
        <dbReference type="EMBL" id="KXG44655.1"/>
    </source>
</evidence>
<comment type="similarity">
    <text evidence="1 13 14">Belongs to the ATPase B chain family.</text>
</comment>
<evidence type="ECO:0000256" key="15">
    <source>
        <dbReference type="SAM" id="Coils"/>
    </source>
</evidence>
<keyword evidence="17" id="KW-1185">Reference proteome</keyword>
<evidence type="ECO:0000256" key="4">
    <source>
        <dbReference type="ARBA" id="ARBA00022547"/>
    </source>
</evidence>
<evidence type="ECO:0000256" key="9">
    <source>
        <dbReference type="ARBA" id="ARBA00023136"/>
    </source>
</evidence>
<evidence type="ECO:0000256" key="3">
    <source>
        <dbReference type="ARBA" id="ARBA00022475"/>
    </source>
</evidence>
<comment type="subcellular location">
    <subcellularLocation>
        <location evidence="13">Cell membrane</location>
        <topology evidence="13">Single-pass membrane protein</topology>
    </subcellularLocation>
    <subcellularLocation>
        <location evidence="12">Endomembrane system</location>
        <topology evidence="12">Single-pass membrane protein</topology>
    </subcellularLocation>
</comment>
<keyword evidence="6 13" id="KW-0375">Hydrogen ion transport</keyword>
<gene>
    <name evidence="13" type="primary">atpF</name>
    <name evidence="16" type="ORF">U473_11945</name>
</gene>
<evidence type="ECO:0000256" key="1">
    <source>
        <dbReference type="ARBA" id="ARBA00005513"/>
    </source>
</evidence>
<comment type="function">
    <text evidence="11 13">F(1)F(0) ATP synthase produces ATP from ADP in the presence of a proton or sodium gradient. F-type ATPases consist of two structural domains, F(1) containing the extramembraneous catalytic core and F(0) containing the membrane proton channel, linked together by a central stalk and a peripheral stalk. During catalysis, ATP synthesis in the catalytic domain of F(1) is coupled via a rotary mechanism of the central stalk subunits to proton translocation.</text>
</comment>
<organism evidence="16 17">
    <name type="scientific">Tepidibacillus decaturensis</name>
    <dbReference type="NCBI Taxonomy" id="1413211"/>
    <lineage>
        <taxon>Bacteria</taxon>
        <taxon>Bacillati</taxon>
        <taxon>Bacillota</taxon>
        <taxon>Bacilli</taxon>
        <taxon>Bacillales</taxon>
        <taxon>Bacillaceae</taxon>
        <taxon>Tepidibacillus</taxon>
    </lineage>
</organism>
<reference evidence="16 17" key="1">
    <citation type="submission" date="2016-02" db="EMBL/GenBank/DDBJ databases">
        <title>Draft Genome for Tepidibacillus decaturensis nov. sp. Strain Z9, an Anaerobic, Moderately Thermophilic and Heterotrophic Bacterium from Deep Subsurface of the Illinois Basin, USA.</title>
        <authorList>
            <person name="Dong Y."/>
            <person name="Chang J.Y."/>
            <person name="Sanford R."/>
            <person name="Fouke B.W."/>
        </authorList>
    </citation>
    <scope>NUCLEOTIDE SEQUENCE [LARGE SCALE GENOMIC DNA]</scope>
    <source>
        <strain evidence="16 17">Z9</strain>
    </source>
</reference>
<evidence type="ECO:0000256" key="5">
    <source>
        <dbReference type="ARBA" id="ARBA00022692"/>
    </source>
</evidence>
<keyword evidence="2 13" id="KW-0813">Transport</keyword>
<evidence type="ECO:0000256" key="2">
    <source>
        <dbReference type="ARBA" id="ARBA00022448"/>
    </source>
</evidence>
<keyword evidence="5 13" id="KW-0812">Transmembrane</keyword>
<name>A0A135L6M7_9BACI</name>
<dbReference type="GO" id="GO:0046933">
    <property type="term" value="F:proton-transporting ATP synthase activity, rotational mechanism"/>
    <property type="evidence" value="ECO:0007669"/>
    <property type="project" value="UniProtKB-UniRule"/>
</dbReference>
<dbReference type="GO" id="GO:0046961">
    <property type="term" value="F:proton-transporting ATPase activity, rotational mechanism"/>
    <property type="evidence" value="ECO:0007669"/>
    <property type="project" value="TreeGrafter"/>
</dbReference>
<dbReference type="PANTHER" id="PTHR33445:SF1">
    <property type="entry name" value="ATP SYNTHASE SUBUNIT B"/>
    <property type="match status" value="1"/>
</dbReference>
<feature type="coiled-coil region" evidence="15">
    <location>
        <begin position="37"/>
        <end position="129"/>
    </location>
</feature>
<dbReference type="Pfam" id="PF00430">
    <property type="entry name" value="ATP-synt_B"/>
    <property type="match status" value="1"/>
</dbReference>
<dbReference type="EMBL" id="LSKU01000001">
    <property type="protein sequence ID" value="KXG44655.1"/>
    <property type="molecule type" value="Genomic_DNA"/>
</dbReference>
<dbReference type="GO" id="GO:0045259">
    <property type="term" value="C:proton-transporting ATP synthase complex"/>
    <property type="evidence" value="ECO:0007669"/>
    <property type="project" value="UniProtKB-KW"/>
</dbReference>
<evidence type="ECO:0000256" key="8">
    <source>
        <dbReference type="ARBA" id="ARBA00023065"/>
    </source>
</evidence>
<comment type="function">
    <text evidence="13">Component of the F(0) channel, it forms part of the peripheral stalk, linking F(1) to F(0).</text>
</comment>
<keyword evidence="4 13" id="KW-0138">CF(0)</keyword>
<evidence type="ECO:0000313" key="17">
    <source>
        <dbReference type="Proteomes" id="UP000070352"/>
    </source>
</evidence>
<dbReference type="AlphaFoldDB" id="A0A135L6M7"/>
<dbReference type="InterPro" id="IPR002146">
    <property type="entry name" value="ATP_synth_b/b'su_bac/chlpt"/>
</dbReference>
<dbReference type="CDD" id="cd06503">
    <property type="entry name" value="ATP-synt_Fo_b"/>
    <property type="match status" value="1"/>
</dbReference>
<dbReference type="NCBIfam" id="TIGR01144">
    <property type="entry name" value="ATP_synt_b"/>
    <property type="match status" value="1"/>
</dbReference>
<keyword evidence="3 13" id="KW-1003">Cell membrane</keyword>
<sequence>MKGVTFVEIALGSFIIQILAFALLYLLLKRYAFGPLVNVMVQRQERIQNEIKMAEKNRQEAEQLIKEQNEAIQKARIEAQEIIERARVSSIKQADEIMETAKREAERMKDQAIQEIQLEQEKAVAALREQVGSLSVLLASKIIEKELDTKEQSKLIDEFMKQVGESL</sequence>
<feature type="transmembrane region" description="Helical" evidence="13">
    <location>
        <begin position="6"/>
        <end position="28"/>
    </location>
</feature>
<protein>
    <recommendedName>
        <fullName evidence="13">ATP synthase subunit b</fullName>
    </recommendedName>
    <alternativeName>
        <fullName evidence="13">ATP synthase F(0) sector subunit b</fullName>
    </alternativeName>
    <alternativeName>
        <fullName evidence="13">ATPase subunit I</fullName>
    </alternativeName>
    <alternativeName>
        <fullName evidence="13">F-type ATPase subunit b</fullName>
        <shortName evidence="13">F-ATPase subunit b</shortName>
    </alternativeName>
</protein>
<dbReference type="InterPro" id="IPR028987">
    <property type="entry name" value="ATP_synth_B-like_membr_sf"/>
</dbReference>
<keyword evidence="15" id="KW-0175">Coiled coil</keyword>
<evidence type="ECO:0000256" key="6">
    <source>
        <dbReference type="ARBA" id="ARBA00022781"/>
    </source>
</evidence>
<evidence type="ECO:0000256" key="14">
    <source>
        <dbReference type="RuleBase" id="RU003848"/>
    </source>
</evidence>
<dbReference type="HAMAP" id="MF_01398">
    <property type="entry name" value="ATP_synth_b_bprime"/>
    <property type="match status" value="1"/>
</dbReference>
<dbReference type="OrthoDB" id="282095at2"/>
<keyword evidence="10 13" id="KW-0066">ATP synthesis</keyword>
<comment type="subunit">
    <text evidence="13">F-type ATPases have 2 components, F(1) - the catalytic core - and F(0) - the membrane proton channel. F(1) has five subunits: alpha(3), beta(3), gamma(1), delta(1), epsilon(1). F(0) has three main subunits: a(1), b(2) and c(10-14). The alpha and beta chains form an alternating ring which encloses part of the gamma chain. F(1) is attached to F(0) by a central stalk formed by the gamma and epsilon chains, while a peripheral stalk is formed by the delta and b chains.</text>
</comment>
<keyword evidence="9 13" id="KW-0472">Membrane</keyword>
<evidence type="ECO:0000256" key="12">
    <source>
        <dbReference type="ARBA" id="ARBA00037847"/>
    </source>
</evidence>
<dbReference type="InterPro" id="IPR050059">
    <property type="entry name" value="ATP_synthase_B_chain"/>
</dbReference>
<evidence type="ECO:0000256" key="10">
    <source>
        <dbReference type="ARBA" id="ARBA00023310"/>
    </source>
</evidence>
<evidence type="ECO:0000256" key="11">
    <source>
        <dbReference type="ARBA" id="ARBA00025198"/>
    </source>
</evidence>
<dbReference type="Gene3D" id="6.10.250.1580">
    <property type="match status" value="1"/>
</dbReference>